<dbReference type="InParanoid" id="G2XNB2"/>
<gene>
    <name evidence="2" type="ORF">BofuT4_uP014960.1</name>
</gene>
<dbReference type="AlphaFoldDB" id="G2XNB2"/>
<dbReference type="EMBL" id="FQ790245">
    <property type="protein sequence ID" value="CCD42368.1"/>
    <property type="molecule type" value="Genomic_DNA"/>
</dbReference>
<feature type="compositionally biased region" description="Basic and acidic residues" evidence="1">
    <location>
        <begin position="9"/>
        <end position="22"/>
    </location>
</feature>
<protein>
    <submittedName>
        <fullName evidence="2">Uncharacterized protein</fullName>
    </submittedName>
</protein>
<evidence type="ECO:0000313" key="2">
    <source>
        <dbReference type="EMBL" id="CCD42368.1"/>
    </source>
</evidence>
<dbReference type="HOGENOM" id="CLU_2757464_0_0_1"/>
<dbReference type="Proteomes" id="UP000008177">
    <property type="component" value="Unplaced contigs"/>
</dbReference>
<accession>G2XNB2</accession>
<name>G2XNB2_BOTF4</name>
<sequence>MYIDTCTKLPKEEKKEKEKKQNPQESLYDQGIYQHVNQHPPPLPHLALPYIIHIHCTKDPSLINQAINPR</sequence>
<reference evidence="3" key="1">
    <citation type="journal article" date="2011" name="PLoS Genet.">
        <title>Genomic analysis of the necrotrophic fungal pathogens Sclerotinia sclerotiorum and Botrytis cinerea.</title>
        <authorList>
            <person name="Amselem J."/>
            <person name="Cuomo C.A."/>
            <person name="van Kan J.A."/>
            <person name="Viaud M."/>
            <person name="Benito E.P."/>
            <person name="Couloux A."/>
            <person name="Coutinho P.M."/>
            <person name="de Vries R.P."/>
            <person name="Dyer P.S."/>
            <person name="Fillinger S."/>
            <person name="Fournier E."/>
            <person name="Gout L."/>
            <person name="Hahn M."/>
            <person name="Kohn L."/>
            <person name="Lapalu N."/>
            <person name="Plummer K.M."/>
            <person name="Pradier J.M."/>
            <person name="Quevillon E."/>
            <person name="Sharon A."/>
            <person name="Simon A."/>
            <person name="ten Have A."/>
            <person name="Tudzynski B."/>
            <person name="Tudzynski P."/>
            <person name="Wincker P."/>
            <person name="Andrew M."/>
            <person name="Anthouard V."/>
            <person name="Beever R.E."/>
            <person name="Beffa R."/>
            <person name="Benoit I."/>
            <person name="Bouzid O."/>
            <person name="Brault B."/>
            <person name="Chen Z."/>
            <person name="Choquer M."/>
            <person name="Collemare J."/>
            <person name="Cotton P."/>
            <person name="Danchin E.G."/>
            <person name="Da Silva C."/>
            <person name="Gautier A."/>
            <person name="Giraud C."/>
            <person name="Giraud T."/>
            <person name="Gonzalez C."/>
            <person name="Grossetete S."/>
            <person name="Guldener U."/>
            <person name="Henrissat B."/>
            <person name="Howlett B.J."/>
            <person name="Kodira C."/>
            <person name="Kretschmer M."/>
            <person name="Lappartient A."/>
            <person name="Leroch M."/>
            <person name="Levis C."/>
            <person name="Mauceli E."/>
            <person name="Neuveglise C."/>
            <person name="Oeser B."/>
            <person name="Pearson M."/>
            <person name="Poulain J."/>
            <person name="Poussereau N."/>
            <person name="Quesneville H."/>
            <person name="Rascle C."/>
            <person name="Schumacher J."/>
            <person name="Segurens B."/>
            <person name="Sexton A."/>
            <person name="Silva E."/>
            <person name="Sirven C."/>
            <person name="Soanes D.M."/>
            <person name="Talbot N.J."/>
            <person name="Templeton M."/>
            <person name="Yandava C."/>
            <person name="Yarden O."/>
            <person name="Zeng Q."/>
            <person name="Rollins J.A."/>
            <person name="Lebrun M.H."/>
            <person name="Dickman M."/>
        </authorList>
    </citation>
    <scope>NUCLEOTIDE SEQUENCE [LARGE SCALE GENOMIC DNA]</scope>
    <source>
        <strain evidence="3">T4</strain>
    </source>
</reference>
<proteinExistence type="predicted"/>
<evidence type="ECO:0000256" key="1">
    <source>
        <dbReference type="SAM" id="MobiDB-lite"/>
    </source>
</evidence>
<feature type="region of interest" description="Disordered" evidence="1">
    <location>
        <begin position="1"/>
        <end position="25"/>
    </location>
</feature>
<evidence type="ECO:0000313" key="3">
    <source>
        <dbReference type="Proteomes" id="UP000008177"/>
    </source>
</evidence>
<organism evidence="2 3">
    <name type="scientific">Botryotinia fuckeliana (strain T4)</name>
    <name type="common">Noble rot fungus</name>
    <name type="synonym">Botrytis cinerea</name>
    <dbReference type="NCBI Taxonomy" id="999810"/>
    <lineage>
        <taxon>Eukaryota</taxon>
        <taxon>Fungi</taxon>
        <taxon>Dikarya</taxon>
        <taxon>Ascomycota</taxon>
        <taxon>Pezizomycotina</taxon>
        <taxon>Leotiomycetes</taxon>
        <taxon>Helotiales</taxon>
        <taxon>Sclerotiniaceae</taxon>
        <taxon>Botrytis</taxon>
    </lineage>
</organism>